<dbReference type="RefSeq" id="XP_008670239.1">
    <property type="nucleotide sequence ID" value="XM_008672017.3"/>
</dbReference>
<evidence type="ECO:0000313" key="6">
    <source>
        <dbReference type="EnsemblPlants" id="Zm00001eb100810_P001"/>
    </source>
</evidence>
<reference evidence="6" key="2">
    <citation type="submission" date="2019-07" db="EMBL/GenBank/DDBJ databases">
        <authorList>
            <person name="Seetharam A."/>
            <person name="Woodhouse M."/>
            <person name="Cannon E."/>
        </authorList>
    </citation>
    <scope>NUCLEOTIDE SEQUENCE [LARGE SCALE GENOMIC DNA]</scope>
    <source>
        <strain evidence="6">cv. B73</strain>
    </source>
</reference>
<feature type="coiled-coil region" evidence="3">
    <location>
        <begin position="164"/>
        <end position="233"/>
    </location>
</feature>
<sequence>MDEVNVEIVPQMHVPSESIDLVESLIDSEPPSPFGFSISAPIVHTKHLSEDISALTINGLRLNNEEQNCNDQTERKGITSHDRHFSEDLSCLAINNLYVNKEDQNGLNLGEQKVESRPNSAEQNIYKAAEIAERFIQSIDNRVLVDTAAPIESVKEAVSKFGGILDWKERRKNVQNELDKALEDAPRYKRRAEAAEAEKSKVVMELCTTRRTIEGLKLNLEKTQIEAIQAQQDSELADIRFKEIQQGIACRESAAARAEIELARYRYASALAELHLVKDELQQLQKEYTSINTKRDNAETKACESSVASQEVEKTVDDLTLEIIRLKELLTSSQATHIIAEEQKLKVALAYQREKENCQNELSQADGDVQSLHDAVSINKDLESKLKDASTLLVKLQDEFSSYLKGESVDGDAERPMVITKLKLASARKELEDMREDIKKAKDDARIFWNDAATLRVEIEREEADLLALKHKEHLASLSVSSLQEEQSNMTYELNIVHERKKAAKMPTELQQATEAMEQAQTKAQMARYEVAKAREEVDQVKSQFNVVKLRLEAASREILAVNASKEIANASANALQEYNDDGQIEPQDERISNNYMMLSLEEYNALSKKAQDAEGLAKKQVIKAVEKIKEAKDAEVRSLNQLEQSIKKTNERKLELRAAQEKANSAQYGKLTMENELRKRRANDEQQSKANESDVHDIPNFKSTSLSFDASSSTSNPHMVGTLSRADTIAATRVKEPKPRKSIFPRSLVALFVSRKKTH</sequence>
<evidence type="ECO:0000256" key="4">
    <source>
        <dbReference type="SAM" id="MobiDB-lite"/>
    </source>
</evidence>
<protein>
    <submittedName>
        <fullName evidence="5">Protein WEAK CHLOROPLAST MOVEMENT UNDER BLUE LIGHT 1</fullName>
    </submittedName>
</protein>
<dbReference type="OMA" id="AMFMFRR"/>
<dbReference type="KEGG" id="zma:103647486"/>
<name>A0A1D6ERG7_MAIZE</name>
<organism evidence="6 7">
    <name type="scientific">Zea mays</name>
    <name type="common">Maize</name>
    <dbReference type="NCBI Taxonomy" id="4577"/>
    <lineage>
        <taxon>Eukaryota</taxon>
        <taxon>Viridiplantae</taxon>
        <taxon>Streptophyta</taxon>
        <taxon>Embryophyta</taxon>
        <taxon>Tracheophyta</taxon>
        <taxon>Spermatophyta</taxon>
        <taxon>Magnoliopsida</taxon>
        <taxon>Liliopsida</taxon>
        <taxon>Poales</taxon>
        <taxon>Poaceae</taxon>
        <taxon>PACMAD clade</taxon>
        <taxon>Panicoideae</taxon>
        <taxon>Andropogonodae</taxon>
        <taxon>Andropogoneae</taxon>
        <taxon>Tripsacinae</taxon>
        <taxon>Zea</taxon>
    </lineage>
</organism>
<dbReference type="PANTHER" id="PTHR32054:SF15">
    <property type="entry name" value="OS09G0458000 PROTEIN"/>
    <property type="match status" value="1"/>
</dbReference>
<dbReference type="Proteomes" id="UP000007305">
    <property type="component" value="Chromosome 2"/>
</dbReference>
<feature type="region of interest" description="Disordered" evidence="4">
    <location>
        <begin position="671"/>
        <end position="699"/>
    </location>
</feature>
<dbReference type="AlphaFoldDB" id="A0A1D6ERG7"/>
<keyword evidence="2 3" id="KW-0175">Coiled coil</keyword>
<dbReference type="Pfam" id="PF05701">
    <property type="entry name" value="WEMBL"/>
    <property type="match status" value="1"/>
</dbReference>
<dbReference type="EnsemblPlants" id="Zm00001eb100810_T001">
    <property type="protein sequence ID" value="Zm00001eb100810_P001"/>
    <property type="gene ID" value="Zm00001eb100810"/>
</dbReference>
<reference evidence="6" key="3">
    <citation type="submission" date="2021-05" db="UniProtKB">
        <authorList>
            <consortium name="EnsemblPlants"/>
        </authorList>
    </citation>
    <scope>IDENTIFICATION</scope>
    <source>
        <strain evidence="6">cv. B73</strain>
    </source>
</reference>
<evidence type="ECO:0000256" key="2">
    <source>
        <dbReference type="ARBA" id="ARBA00023054"/>
    </source>
</evidence>
<dbReference type="Gramene" id="Zm00001eb100810_T001">
    <property type="protein sequence ID" value="Zm00001eb100810_P001"/>
    <property type="gene ID" value="Zm00001eb100810"/>
</dbReference>
<dbReference type="GO" id="GO:0009904">
    <property type="term" value="P:chloroplast accumulation movement"/>
    <property type="evidence" value="ECO:0000318"/>
    <property type="project" value="GO_Central"/>
</dbReference>
<evidence type="ECO:0000256" key="1">
    <source>
        <dbReference type="ARBA" id="ARBA00005485"/>
    </source>
</evidence>
<dbReference type="SMR" id="A0A1D6ERG7"/>
<feature type="coiled-coil region" evidence="3">
    <location>
        <begin position="626"/>
        <end position="660"/>
    </location>
</feature>
<dbReference type="OrthoDB" id="1931671at2759"/>
<reference evidence="5 7" key="1">
    <citation type="submission" date="2015-12" db="EMBL/GenBank/DDBJ databases">
        <title>Update maize B73 reference genome by single molecule sequencing technologies.</title>
        <authorList>
            <consortium name="Maize Genome Sequencing Project"/>
            <person name="Ware D."/>
        </authorList>
    </citation>
    <scope>NUCLEOTIDE SEQUENCE [LARGE SCALE GENOMIC DNA]</scope>
    <source>
        <strain evidence="7">cv. B73</strain>
        <tissue evidence="5">Seedling</tissue>
    </source>
</reference>
<evidence type="ECO:0000313" key="7">
    <source>
        <dbReference type="Proteomes" id="UP000007305"/>
    </source>
</evidence>
<dbReference type="eggNOG" id="ENOG502QQFI">
    <property type="taxonomic scope" value="Eukaryota"/>
</dbReference>
<dbReference type="STRING" id="4577.A0A1D6ERG7"/>
<dbReference type="ExpressionAtlas" id="A0A1D6ERG7">
    <property type="expression patterns" value="baseline and differential"/>
</dbReference>
<comment type="similarity">
    <text evidence="1">Belongs to the WEB family.</text>
</comment>
<evidence type="ECO:0000256" key="3">
    <source>
        <dbReference type="SAM" id="Coils"/>
    </source>
</evidence>
<evidence type="ECO:0000313" key="5">
    <source>
        <dbReference type="EMBL" id="ONM22331.1"/>
    </source>
</evidence>
<dbReference type="GeneID" id="103647486"/>
<gene>
    <name evidence="6" type="primary">LOC103647486</name>
    <name evidence="5" type="ORF">ZEAMMB73_Zm00001d005893</name>
</gene>
<dbReference type="EMBL" id="CM007648">
    <property type="protein sequence ID" value="ONM22331.1"/>
    <property type="molecule type" value="Genomic_DNA"/>
</dbReference>
<feature type="coiled-coil region" evidence="3">
    <location>
        <begin position="510"/>
        <end position="544"/>
    </location>
</feature>
<dbReference type="InterPro" id="IPR008545">
    <property type="entry name" value="Web"/>
</dbReference>
<feature type="coiled-coil region" evidence="3">
    <location>
        <begin position="267"/>
        <end position="472"/>
    </location>
</feature>
<keyword evidence="8" id="KW-1267">Proteomics identification</keyword>
<keyword evidence="7" id="KW-1185">Reference proteome</keyword>
<dbReference type="PaxDb" id="4577-GRMZM2G359746_P01"/>
<dbReference type="PANTHER" id="PTHR32054">
    <property type="entry name" value="HEAVY CHAIN, PUTATIVE, EXPRESSED-RELATED-RELATED"/>
    <property type="match status" value="1"/>
</dbReference>
<dbReference type="GO" id="GO:0009903">
    <property type="term" value="P:chloroplast avoidance movement"/>
    <property type="evidence" value="ECO:0000318"/>
    <property type="project" value="GO_Central"/>
</dbReference>
<feature type="compositionally biased region" description="Basic and acidic residues" evidence="4">
    <location>
        <begin position="674"/>
        <end position="699"/>
    </location>
</feature>
<accession>A0A1D6ERG7</accession>
<evidence type="ECO:0007829" key="8">
    <source>
        <dbReference type="PeptideAtlas" id="A0A1D6ERG7"/>
    </source>
</evidence>
<dbReference type="GO" id="GO:0005829">
    <property type="term" value="C:cytosol"/>
    <property type="evidence" value="ECO:0000318"/>
    <property type="project" value="GO_Central"/>
</dbReference>
<proteinExistence type="evidence at protein level"/>